<feature type="domain" description="Prohead serine protease" evidence="6">
    <location>
        <begin position="43"/>
        <end position="157"/>
    </location>
</feature>
<dbReference type="GO" id="GO:0008233">
    <property type="term" value="F:peptidase activity"/>
    <property type="evidence" value="ECO:0007669"/>
    <property type="project" value="UniProtKB-KW"/>
</dbReference>
<keyword evidence="4" id="KW-0118">Viral capsid assembly</keyword>
<dbReference type="GO" id="GO:0046797">
    <property type="term" value="P:viral procapsid maturation"/>
    <property type="evidence" value="ECO:0007669"/>
    <property type="project" value="UniProtKB-KW"/>
</dbReference>
<evidence type="ECO:0000256" key="3">
    <source>
        <dbReference type="ARBA" id="ARBA00022801"/>
    </source>
</evidence>
<sequence>MSKLKYYSGAINLNEEEKYIEAIVLHYDKANENRWMSVSGSLDAFFERLNKTGKGVAGCYQHDENNLIGVWRDFVVTDGVMTAKMHYVETPFVKDTVLPQVRAGILQGASPTVAPLRAVRKAGIDEIHEGVLCEISLVGLPADLESEIVRMSAMIEEQKNNDIEFELNLLT</sequence>
<evidence type="ECO:0000256" key="5">
    <source>
        <dbReference type="ARBA" id="ARBA00023045"/>
    </source>
</evidence>
<dbReference type="InterPro" id="IPR054613">
    <property type="entry name" value="Peptidase_S78_dom"/>
</dbReference>
<keyword evidence="3" id="KW-0378">Hydrolase</keyword>
<protein>
    <submittedName>
        <fullName evidence="7">Prohead protease</fullName>
    </submittedName>
</protein>
<evidence type="ECO:0000256" key="4">
    <source>
        <dbReference type="ARBA" id="ARBA00022950"/>
    </source>
</evidence>
<evidence type="ECO:0000259" key="6">
    <source>
        <dbReference type="Pfam" id="PF04586"/>
    </source>
</evidence>
<evidence type="ECO:0000256" key="2">
    <source>
        <dbReference type="ARBA" id="ARBA00022670"/>
    </source>
</evidence>
<keyword evidence="5" id="KW-1273">Viral capsid maturation</keyword>
<accession>A0A6J7X8W8</accession>
<evidence type="ECO:0000313" key="7">
    <source>
        <dbReference type="EMBL" id="CAB5226070.1"/>
    </source>
</evidence>
<keyword evidence="1" id="KW-1188">Viral release from host cell</keyword>
<proteinExistence type="predicted"/>
<reference evidence="7" key="1">
    <citation type="submission" date="2020-05" db="EMBL/GenBank/DDBJ databases">
        <authorList>
            <person name="Chiriac C."/>
            <person name="Salcher M."/>
            <person name="Ghai R."/>
            <person name="Kavagutti S V."/>
        </authorList>
    </citation>
    <scope>NUCLEOTIDE SEQUENCE</scope>
</reference>
<dbReference type="EMBL" id="LR798354">
    <property type="protein sequence ID" value="CAB5226070.1"/>
    <property type="molecule type" value="Genomic_DNA"/>
</dbReference>
<evidence type="ECO:0000256" key="1">
    <source>
        <dbReference type="ARBA" id="ARBA00022612"/>
    </source>
</evidence>
<organism evidence="7">
    <name type="scientific">uncultured Caudovirales phage</name>
    <dbReference type="NCBI Taxonomy" id="2100421"/>
    <lineage>
        <taxon>Viruses</taxon>
        <taxon>Duplodnaviria</taxon>
        <taxon>Heunggongvirae</taxon>
        <taxon>Uroviricota</taxon>
        <taxon>Caudoviricetes</taxon>
        <taxon>Peduoviridae</taxon>
        <taxon>Maltschvirus</taxon>
        <taxon>Maltschvirus maltsch</taxon>
    </lineage>
</organism>
<dbReference type="GO" id="GO:0006508">
    <property type="term" value="P:proteolysis"/>
    <property type="evidence" value="ECO:0007669"/>
    <property type="project" value="UniProtKB-KW"/>
</dbReference>
<keyword evidence="2 7" id="KW-0645">Protease</keyword>
<name>A0A6J7X8W8_9CAUD</name>
<dbReference type="Pfam" id="PF04586">
    <property type="entry name" value="Peptidase_S78"/>
    <property type="match status" value="1"/>
</dbReference>
<gene>
    <name evidence="7" type="ORF">UFOVP756_41</name>
</gene>